<dbReference type="OrthoDB" id="3266428at2759"/>
<protein>
    <recommendedName>
        <fullName evidence="5">Core-binding (CB) domain-containing protein</fullName>
    </recommendedName>
</protein>
<name>A0A409XTB7_PSICY</name>
<sequence>MTVFSRFEGPRDGRCNSSRVGGLPPSLLRLVSSSNNPNFHSSFLPSSHAHVLPNLCPLRPSRSVFSRFSPPLPPSSLCSLAPFQSHSHSINSSQHSPSPIIKNINSLSSKDFHPPLSTSHIIHKVAALHSSDDLTSSDSPYRCNSPIVPHIEPSPVFHRSFTSSFSSVLPSPRPRTLLPCCTNQPTRSSSSSPFRPSVPAALCLVSWSSPYDLHTQALLASTHPPSIVNDAYALVADSLSANTKSTYAAGIKRFIEFCDEKGISEDTRMPASTITLMAFVKWASGHFSGNTICSWLSGVRSWHILKHAPWNGDHEWLTLARMAANKTGVDFKRPPRPPVSLEHLFELKRCIDISKSSDAAVWACALVTFFGCQHLGETTVTSSSSFSCTQNVVTRPNTVSFCYDATGNMLSASFHIPWTKTTHEIGAEVIVTAQRDILCPVEALRNHLRVNRDVPSSLSLFAHCNSSGTWLHMFKHTFLEFVSKIWDDTDLAHVSGHCFRIVGTVTLLCGCSSRGAPSFLFFR</sequence>
<dbReference type="STRING" id="93625.A0A409XTB7"/>
<reference evidence="3 4" key="1">
    <citation type="journal article" date="2018" name="Evol. Lett.">
        <title>Horizontal gene cluster transfer increased hallucinogenic mushroom diversity.</title>
        <authorList>
            <person name="Reynolds H.T."/>
            <person name="Vijayakumar V."/>
            <person name="Gluck-Thaler E."/>
            <person name="Korotkin H.B."/>
            <person name="Matheny P.B."/>
            <person name="Slot J.C."/>
        </authorList>
    </citation>
    <scope>NUCLEOTIDE SEQUENCE [LARGE SCALE GENOMIC DNA]</scope>
    <source>
        <strain evidence="3 4">2631</strain>
    </source>
</reference>
<evidence type="ECO:0000256" key="1">
    <source>
        <dbReference type="ARBA" id="ARBA00023125"/>
    </source>
</evidence>
<feature type="region of interest" description="Disordered" evidence="2">
    <location>
        <begin position="1"/>
        <end position="20"/>
    </location>
</feature>
<keyword evidence="4" id="KW-1185">Reference proteome</keyword>
<dbReference type="GO" id="GO:0003677">
    <property type="term" value="F:DNA binding"/>
    <property type="evidence" value="ECO:0007669"/>
    <property type="project" value="UniProtKB-KW"/>
</dbReference>
<gene>
    <name evidence="3" type="ORF">CVT25_015826</name>
</gene>
<dbReference type="InterPro" id="IPR010998">
    <property type="entry name" value="Integrase_recombinase_N"/>
</dbReference>
<evidence type="ECO:0000256" key="2">
    <source>
        <dbReference type="SAM" id="MobiDB-lite"/>
    </source>
</evidence>
<dbReference type="SUPFAM" id="SSF47823">
    <property type="entry name" value="lambda integrase-like, N-terminal domain"/>
    <property type="match status" value="1"/>
</dbReference>
<evidence type="ECO:0008006" key="5">
    <source>
        <dbReference type="Google" id="ProtNLM"/>
    </source>
</evidence>
<evidence type="ECO:0000313" key="4">
    <source>
        <dbReference type="Proteomes" id="UP000283269"/>
    </source>
</evidence>
<comment type="caution">
    <text evidence="3">The sequence shown here is derived from an EMBL/GenBank/DDBJ whole genome shotgun (WGS) entry which is preliminary data.</text>
</comment>
<organism evidence="3 4">
    <name type="scientific">Psilocybe cyanescens</name>
    <dbReference type="NCBI Taxonomy" id="93625"/>
    <lineage>
        <taxon>Eukaryota</taxon>
        <taxon>Fungi</taxon>
        <taxon>Dikarya</taxon>
        <taxon>Basidiomycota</taxon>
        <taxon>Agaricomycotina</taxon>
        <taxon>Agaricomycetes</taxon>
        <taxon>Agaricomycetidae</taxon>
        <taxon>Agaricales</taxon>
        <taxon>Agaricineae</taxon>
        <taxon>Strophariaceae</taxon>
        <taxon>Psilocybe</taxon>
    </lineage>
</organism>
<keyword evidence="1" id="KW-0238">DNA-binding</keyword>
<dbReference type="EMBL" id="NHYD01000538">
    <property type="protein sequence ID" value="PPQ93944.1"/>
    <property type="molecule type" value="Genomic_DNA"/>
</dbReference>
<dbReference type="Proteomes" id="UP000283269">
    <property type="component" value="Unassembled WGS sequence"/>
</dbReference>
<proteinExistence type="predicted"/>
<accession>A0A409XTB7</accession>
<dbReference type="Gene3D" id="1.10.150.130">
    <property type="match status" value="1"/>
</dbReference>
<evidence type="ECO:0000313" key="3">
    <source>
        <dbReference type="EMBL" id="PPQ93944.1"/>
    </source>
</evidence>
<dbReference type="InParanoid" id="A0A409XTB7"/>
<dbReference type="AlphaFoldDB" id="A0A409XTB7"/>